<comment type="caution">
    <text evidence="2">The sequence shown here is derived from an EMBL/GenBank/DDBJ whole genome shotgun (WGS) entry which is preliminary data.</text>
</comment>
<feature type="non-terminal residue" evidence="2">
    <location>
        <position position="1"/>
    </location>
</feature>
<dbReference type="SUPFAM" id="SSF74653">
    <property type="entry name" value="TolA/TonB C-terminal domain"/>
    <property type="match status" value="1"/>
</dbReference>
<dbReference type="Proteomes" id="UP000226525">
    <property type="component" value="Unassembled WGS sequence"/>
</dbReference>
<evidence type="ECO:0000313" key="3">
    <source>
        <dbReference type="Proteomes" id="UP000226525"/>
    </source>
</evidence>
<dbReference type="Gene3D" id="3.30.1150.10">
    <property type="match status" value="1"/>
</dbReference>
<dbReference type="AlphaFoldDB" id="A0A2D6YJH7"/>
<reference evidence="3" key="1">
    <citation type="submission" date="2017-09" db="EMBL/GenBank/DDBJ databases">
        <title>The Reconstruction of 2,631 Draft Metagenome-Assembled Genomes from the Global Oceans.</title>
        <authorList>
            <person name="Tully B.J."/>
            <person name="Graham E.D."/>
            <person name="Heidelberg J.F."/>
        </authorList>
    </citation>
    <scope>NUCLEOTIDE SEQUENCE [LARGE SCALE GENOMIC DNA]</scope>
</reference>
<organism evidence="2 3">
    <name type="scientific">SAR324 cluster bacterium</name>
    <dbReference type="NCBI Taxonomy" id="2024889"/>
    <lineage>
        <taxon>Bacteria</taxon>
        <taxon>Deltaproteobacteria</taxon>
        <taxon>SAR324 cluster</taxon>
    </lineage>
</organism>
<feature type="region of interest" description="Disordered" evidence="1">
    <location>
        <begin position="1"/>
        <end position="57"/>
    </location>
</feature>
<evidence type="ECO:0000256" key="1">
    <source>
        <dbReference type="SAM" id="MobiDB-lite"/>
    </source>
</evidence>
<evidence type="ECO:0000313" key="2">
    <source>
        <dbReference type="EMBL" id="MAH63343.1"/>
    </source>
</evidence>
<evidence type="ECO:0008006" key="4">
    <source>
        <dbReference type="Google" id="ProtNLM"/>
    </source>
</evidence>
<dbReference type="Pfam" id="PF13103">
    <property type="entry name" value="TonB_2"/>
    <property type="match status" value="1"/>
</dbReference>
<feature type="compositionally biased region" description="Pro residues" evidence="1">
    <location>
        <begin position="13"/>
        <end position="24"/>
    </location>
</feature>
<proteinExistence type="predicted"/>
<gene>
    <name evidence="2" type="ORF">CMN54_07860</name>
</gene>
<protein>
    <recommendedName>
        <fullName evidence="4">TonB C-terminal domain-containing protein</fullName>
    </recommendedName>
</protein>
<name>A0A2D6YJH7_9DELT</name>
<accession>A0A2D6YJH7</accession>
<dbReference type="EMBL" id="NZEX01000089">
    <property type="protein sequence ID" value="MAH63343.1"/>
    <property type="molecule type" value="Genomic_DNA"/>
</dbReference>
<sequence length="171" mass="19041">KAIELNPKKLRNTPPPAPPPPAPPTANLFAGVTKGPPLPDQPSIFDPRNPPPTLTETTNVGIEVQDTLLLRKLKEQESRRRSLERQYNSLLYEQLRGQINAGPQFDKKLSVAIEIQIELDGSVSAYRIKESSGSKQFDLVVMTGMKAIKFPRLPQELGENPPYIVTIRIQP</sequence>